<evidence type="ECO:0000256" key="1">
    <source>
        <dbReference type="ARBA" id="ARBA00004448"/>
    </source>
</evidence>
<evidence type="ECO:0000256" key="6">
    <source>
        <dbReference type="ARBA" id="ARBA00022792"/>
    </source>
</evidence>
<feature type="region of interest" description="Disordered" evidence="12">
    <location>
        <begin position="316"/>
        <end position="372"/>
    </location>
</feature>
<feature type="region of interest" description="Disordered" evidence="12">
    <location>
        <begin position="450"/>
        <end position="511"/>
    </location>
</feature>
<dbReference type="Proteomes" id="UP000827284">
    <property type="component" value="Unassembled WGS sequence"/>
</dbReference>
<reference evidence="13" key="1">
    <citation type="submission" date="2021-11" db="EMBL/GenBank/DDBJ databases">
        <authorList>
            <person name="Herlambang A."/>
            <person name="Guo Y."/>
            <person name="Takashima Y."/>
            <person name="Nishizawa T."/>
        </authorList>
    </citation>
    <scope>NUCLEOTIDE SEQUENCE</scope>
    <source>
        <strain evidence="13">E1425</strain>
    </source>
</reference>
<dbReference type="Gene3D" id="1.50.40.10">
    <property type="entry name" value="Mitochondrial carrier domain"/>
    <property type="match status" value="1"/>
</dbReference>
<evidence type="ECO:0000256" key="5">
    <source>
        <dbReference type="ARBA" id="ARBA00022737"/>
    </source>
</evidence>
<evidence type="ECO:0000256" key="2">
    <source>
        <dbReference type="ARBA" id="ARBA00006375"/>
    </source>
</evidence>
<dbReference type="AlphaFoldDB" id="A0A9P3LUE3"/>
<dbReference type="PANTHER" id="PTHR45760">
    <property type="entry name" value="FI19922P1-RELATED"/>
    <property type="match status" value="1"/>
</dbReference>
<evidence type="ECO:0000256" key="4">
    <source>
        <dbReference type="ARBA" id="ARBA00022692"/>
    </source>
</evidence>
<comment type="caution">
    <text evidence="13">The sequence shown here is derived from an EMBL/GenBank/DDBJ whole genome shotgun (WGS) entry which is preliminary data.</text>
</comment>
<protein>
    <recommendedName>
        <fullName evidence="15">Mitochondrial carrier protein</fullName>
    </recommendedName>
</protein>
<comment type="subcellular location">
    <subcellularLocation>
        <location evidence="1">Mitochondrion inner membrane</location>
        <topology evidence="1">Multi-pass membrane protein</topology>
    </subcellularLocation>
</comment>
<evidence type="ECO:0000256" key="11">
    <source>
        <dbReference type="RuleBase" id="RU000488"/>
    </source>
</evidence>
<comment type="similarity">
    <text evidence="2 11">Belongs to the mitochondrial carrier (TC 2.A.29) family.</text>
</comment>
<feature type="compositionally biased region" description="Low complexity" evidence="12">
    <location>
        <begin position="350"/>
        <end position="370"/>
    </location>
</feature>
<evidence type="ECO:0000256" key="8">
    <source>
        <dbReference type="ARBA" id="ARBA00023128"/>
    </source>
</evidence>
<proteinExistence type="inferred from homology"/>
<keyword evidence="3 11" id="KW-0813">Transport</keyword>
<evidence type="ECO:0008006" key="15">
    <source>
        <dbReference type="Google" id="ProtNLM"/>
    </source>
</evidence>
<dbReference type="InterPro" id="IPR018108">
    <property type="entry name" value="MCP_transmembrane"/>
</dbReference>
<feature type="region of interest" description="Disordered" evidence="12">
    <location>
        <begin position="531"/>
        <end position="550"/>
    </location>
</feature>
<gene>
    <name evidence="13" type="ORF">EMPS_03189</name>
</gene>
<keyword evidence="6" id="KW-0999">Mitochondrion inner membrane</keyword>
<dbReference type="EMBL" id="BQFW01000004">
    <property type="protein sequence ID" value="GJJ70839.1"/>
    <property type="molecule type" value="Genomic_DNA"/>
</dbReference>
<dbReference type="OrthoDB" id="250329at2759"/>
<feature type="repeat" description="Solcar" evidence="10">
    <location>
        <begin position="3"/>
        <end position="124"/>
    </location>
</feature>
<keyword evidence="8" id="KW-0496">Mitochondrion</keyword>
<dbReference type="InterPro" id="IPR023395">
    <property type="entry name" value="MCP_dom_sf"/>
</dbReference>
<organism evidence="13 14">
    <name type="scientific">Entomortierella parvispora</name>
    <dbReference type="NCBI Taxonomy" id="205924"/>
    <lineage>
        <taxon>Eukaryota</taxon>
        <taxon>Fungi</taxon>
        <taxon>Fungi incertae sedis</taxon>
        <taxon>Mucoromycota</taxon>
        <taxon>Mortierellomycotina</taxon>
        <taxon>Mortierellomycetes</taxon>
        <taxon>Mortierellales</taxon>
        <taxon>Mortierellaceae</taxon>
        <taxon>Entomortierella</taxon>
    </lineage>
</organism>
<evidence type="ECO:0000256" key="7">
    <source>
        <dbReference type="ARBA" id="ARBA00022989"/>
    </source>
</evidence>
<dbReference type="SUPFAM" id="SSF103506">
    <property type="entry name" value="Mitochondrial carrier"/>
    <property type="match status" value="1"/>
</dbReference>
<sequence>MPSDTSITLTTSAAAALCARILVHPLDNVKVTIQSSKGVPAGIVPRLEQIVTNIQYQLQQQHQYRQQAGHRLYNHSSSSPLGKFYKEKRFSVWRGIYKGVSFAVIFQVPALTLFLSTYDASKHGIQRLAKSAGISGFHYHHVETHLIGGILAKATANLIWAPMNKLQSMASHPTLGPLPLTLQDAYRLGKQICSNEGIFGLWSGYTKSFTSLLPYTMLYFVTYEQCKHAARWLLSETTQRTEGGGLRDWHQLFSRDSVPPDPNKRTLTPGTYMICVSSAVAISSTICQTAIVVRDTMWPRFQSHVSAAAAASTASIGEPAPSFQAKRTNAPMKRPAPITSAPHSLLHPQSLLAVPGSPGSPGSPISPLSPTRSSCPSALSMVASSTSSSAYTHFKPPSFVPPQLKTLMSSTSMVASQALSSLPWQPSQHATFATTSLIPFRSNGVHNQHLSLLKSPGKGYPPVSPLPASTASTPSSSSTATASVGNGSGSNNNNNNNNNNRGLYTRLNTPPNNNLLMTMMRYDREMKSLKMTSSDAGSLTTTTTNTNNNSIKSHQAQGIFRTIARGLGPRILWTVPGVTLTTAGFEMFRNLAAGPSS</sequence>
<keyword evidence="7" id="KW-1133">Transmembrane helix</keyword>
<dbReference type="PROSITE" id="PS50920">
    <property type="entry name" value="SOLCAR"/>
    <property type="match status" value="2"/>
</dbReference>
<dbReference type="PANTHER" id="PTHR45760:SF2">
    <property type="entry name" value="FI19922P1-RELATED"/>
    <property type="match status" value="1"/>
</dbReference>
<dbReference type="InterPro" id="IPR045315">
    <property type="entry name" value="Mtm1-like"/>
</dbReference>
<keyword evidence="4 10" id="KW-0812">Transmembrane</keyword>
<dbReference type="GO" id="GO:0005743">
    <property type="term" value="C:mitochondrial inner membrane"/>
    <property type="evidence" value="ECO:0007669"/>
    <property type="project" value="UniProtKB-SubCell"/>
</dbReference>
<keyword evidence="5" id="KW-0677">Repeat</keyword>
<evidence type="ECO:0000256" key="10">
    <source>
        <dbReference type="PROSITE-ProRule" id="PRU00282"/>
    </source>
</evidence>
<accession>A0A9P3LUE3</accession>
<feature type="compositionally biased region" description="Low complexity" evidence="12">
    <location>
        <begin position="540"/>
        <end position="549"/>
    </location>
</feature>
<evidence type="ECO:0000313" key="13">
    <source>
        <dbReference type="EMBL" id="GJJ70839.1"/>
    </source>
</evidence>
<keyword evidence="14" id="KW-1185">Reference proteome</keyword>
<evidence type="ECO:0000256" key="9">
    <source>
        <dbReference type="ARBA" id="ARBA00023136"/>
    </source>
</evidence>
<evidence type="ECO:0000256" key="12">
    <source>
        <dbReference type="SAM" id="MobiDB-lite"/>
    </source>
</evidence>
<name>A0A9P3LUE3_9FUNG</name>
<feature type="repeat" description="Solcar" evidence="10">
    <location>
        <begin position="140"/>
        <end position="229"/>
    </location>
</feature>
<keyword evidence="9 10" id="KW-0472">Membrane</keyword>
<dbReference type="GO" id="GO:1990542">
    <property type="term" value="P:mitochondrial transmembrane transport"/>
    <property type="evidence" value="ECO:0007669"/>
    <property type="project" value="InterPro"/>
</dbReference>
<dbReference type="Pfam" id="PF00153">
    <property type="entry name" value="Mito_carr"/>
    <property type="match status" value="2"/>
</dbReference>
<evidence type="ECO:0000256" key="3">
    <source>
        <dbReference type="ARBA" id="ARBA00022448"/>
    </source>
</evidence>
<reference evidence="13" key="2">
    <citation type="journal article" date="2022" name="Microbiol. Resour. Announc.">
        <title>Whole-Genome Sequence of Entomortierella parvispora E1425, a Mucoromycotan Fungus Associated with Burkholderiaceae-Related Endosymbiotic Bacteria.</title>
        <authorList>
            <person name="Herlambang A."/>
            <person name="Guo Y."/>
            <person name="Takashima Y."/>
            <person name="Narisawa K."/>
            <person name="Ohta H."/>
            <person name="Nishizawa T."/>
        </authorList>
    </citation>
    <scope>NUCLEOTIDE SEQUENCE</scope>
    <source>
        <strain evidence="13">E1425</strain>
    </source>
</reference>
<evidence type="ECO:0000313" key="14">
    <source>
        <dbReference type="Proteomes" id="UP000827284"/>
    </source>
</evidence>
<feature type="compositionally biased region" description="Low complexity" evidence="12">
    <location>
        <begin position="466"/>
        <end position="511"/>
    </location>
</feature>